<dbReference type="Proteomes" id="UP000182089">
    <property type="component" value="Unassembled WGS sequence"/>
</dbReference>
<evidence type="ECO:0000313" key="2">
    <source>
        <dbReference type="EMBL" id="SEM34563.1"/>
    </source>
</evidence>
<feature type="transmembrane region" description="Helical" evidence="1">
    <location>
        <begin position="86"/>
        <end position="107"/>
    </location>
</feature>
<sequence>MNSKNETNFVGKYANLFLGIVLWFSFILLTAIIIFQLFKDASHISSQVYMFDLFSLTATGLWTIYFGPGKKADGVAAKIKGKMNNAWTILWMIVAILAIIAQIIRFIK</sequence>
<reference evidence="2 3" key="1">
    <citation type="submission" date="2016-10" db="EMBL/GenBank/DDBJ databases">
        <authorList>
            <person name="Varghese N."/>
            <person name="Submissions S."/>
        </authorList>
    </citation>
    <scope>NUCLEOTIDE SEQUENCE [LARGE SCALE GENOMIC DNA]</scope>
    <source>
        <strain evidence="2 3">WC1T17</strain>
    </source>
</reference>
<accession>A0ABY1A972</accession>
<proteinExistence type="predicted"/>
<keyword evidence="1" id="KW-0472">Membrane</keyword>
<evidence type="ECO:0000313" key="3">
    <source>
        <dbReference type="Proteomes" id="UP000182089"/>
    </source>
</evidence>
<feature type="transmembrane region" description="Helical" evidence="1">
    <location>
        <begin position="49"/>
        <end position="66"/>
    </location>
</feature>
<protein>
    <submittedName>
        <fullName evidence="2">Uncharacterized protein</fullName>
    </submittedName>
</protein>
<keyword evidence="1" id="KW-1133">Transmembrane helix</keyword>
<organism evidence="2 3">
    <name type="scientific">Ligilactobacillus ruminis</name>
    <dbReference type="NCBI Taxonomy" id="1623"/>
    <lineage>
        <taxon>Bacteria</taxon>
        <taxon>Bacillati</taxon>
        <taxon>Bacillota</taxon>
        <taxon>Bacilli</taxon>
        <taxon>Lactobacillales</taxon>
        <taxon>Lactobacillaceae</taxon>
        <taxon>Ligilactobacillus</taxon>
    </lineage>
</organism>
<gene>
    <name evidence="2" type="ORF">SAMN05216431_101168</name>
</gene>
<name>A0ABY1A972_9LACO</name>
<dbReference type="EMBL" id="FOCC01000001">
    <property type="protein sequence ID" value="SEM34563.1"/>
    <property type="molecule type" value="Genomic_DNA"/>
</dbReference>
<keyword evidence="1" id="KW-0812">Transmembrane</keyword>
<feature type="transmembrane region" description="Helical" evidence="1">
    <location>
        <begin position="16"/>
        <end position="37"/>
    </location>
</feature>
<comment type="caution">
    <text evidence="2">The sequence shown here is derived from an EMBL/GenBank/DDBJ whole genome shotgun (WGS) entry which is preliminary data.</text>
</comment>
<evidence type="ECO:0000256" key="1">
    <source>
        <dbReference type="SAM" id="Phobius"/>
    </source>
</evidence>